<protein>
    <submittedName>
        <fullName evidence="2">Uncharacterized protein</fullName>
    </submittedName>
</protein>
<accession>A0ABV8JJK1</accession>
<dbReference type="EMBL" id="JBHSAP010000015">
    <property type="protein sequence ID" value="MFC4077529.1"/>
    <property type="molecule type" value="Genomic_DNA"/>
</dbReference>
<dbReference type="Proteomes" id="UP001595843">
    <property type="component" value="Unassembled WGS sequence"/>
</dbReference>
<sequence length="127" mass="14213">MNKFKKLIVPMTAFACALAMFVAVPFASANGWQYVGEETVYKYGDNWDSGGGYWKVSSSSYNTACVKYELWEYDPYDVNDYIGTRSVCPGGYDTFNVSGFTDGGGQAELIVKKLNYTNTPTRLIYHD</sequence>
<organism evidence="2 3">
    <name type="scientific">Salinithrix halophila</name>
    <dbReference type="NCBI Taxonomy" id="1485204"/>
    <lineage>
        <taxon>Bacteria</taxon>
        <taxon>Bacillati</taxon>
        <taxon>Bacillota</taxon>
        <taxon>Bacilli</taxon>
        <taxon>Bacillales</taxon>
        <taxon>Thermoactinomycetaceae</taxon>
        <taxon>Salinithrix</taxon>
    </lineage>
</organism>
<feature type="signal peptide" evidence="1">
    <location>
        <begin position="1"/>
        <end position="29"/>
    </location>
</feature>
<comment type="caution">
    <text evidence="2">The sequence shown here is derived from an EMBL/GenBank/DDBJ whole genome shotgun (WGS) entry which is preliminary data.</text>
</comment>
<evidence type="ECO:0000256" key="1">
    <source>
        <dbReference type="SAM" id="SignalP"/>
    </source>
</evidence>
<keyword evidence="3" id="KW-1185">Reference proteome</keyword>
<dbReference type="RefSeq" id="WP_380705338.1">
    <property type="nucleotide sequence ID" value="NZ_JBHSAP010000015.1"/>
</dbReference>
<reference evidence="3" key="1">
    <citation type="journal article" date="2019" name="Int. J. Syst. Evol. Microbiol.">
        <title>The Global Catalogue of Microorganisms (GCM) 10K type strain sequencing project: providing services to taxonomists for standard genome sequencing and annotation.</title>
        <authorList>
            <consortium name="The Broad Institute Genomics Platform"/>
            <consortium name="The Broad Institute Genome Sequencing Center for Infectious Disease"/>
            <person name="Wu L."/>
            <person name="Ma J."/>
        </authorList>
    </citation>
    <scope>NUCLEOTIDE SEQUENCE [LARGE SCALE GENOMIC DNA]</scope>
    <source>
        <strain evidence="3">IBRC-M 10813</strain>
    </source>
</reference>
<feature type="chain" id="PRO_5047106601" evidence="1">
    <location>
        <begin position="30"/>
        <end position="127"/>
    </location>
</feature>
<evidence type="ECO:0000313" key="3">
    <source>
        <dbReference type="Proteomes" id="UP001595843"/>
    </source>
</evidence>
<gene>
    <name evidence="2" type="ORF">ACFOUO_12045</name>
</gene>
<evidence type="ECO:0000313" key="2">
    <source>
        <dbReference type="EMBL" id="MFC4077529.1"/>
    </source>
</evidence>
<name>A0ABV8JJK1_9BACL</name>
<proteinExistence type="predicted"/>
<keyword evidence="1" id="KW-0732">Signal</keyword>